<dbReference type="PROSITE" id="PS50181">
    <property type="entry name" value="FBOX"/>
    <property type="match status" value="1"/>
</dbReference>
<feature type="compositionally biased region" description="Polar residues" evidence="1">
    <location>
        <begin position="351"/>
        <end position="365"/>
    </location>
</feature>
<feature type="compositionally biased region" description="Basic and acidic residues" evidence="1">
    <location>
        <begin position="1422"/>
        <end position="1444"/>
    </location>
</feature>
<protein>
    <recommendedName>
        <fullName evidence="2">F-box domain-containing protein</fullName>
    </recommendedName>
</protein>
<dbReference type="InterPro" id="IPR057214">
    <property type="entry name" value="DUF7892"/>
</dbReference>
<dbReference type="RefSeq" id="XP_008720612.1">
    <property type="nucleotide sequence ID" value="XM_008722390.1"/>
</dbReference>
<name>W2RL80_CYPE1</name>
<dbReference type="InParanoid" id="W2RL80"/>
<organism evidence="3 4">
    <name type="scientific">Cyphellophora europaea (strain CBS 101466)</name>
    <name type="common">Phialophora europaea</name>
    <dbReference type="NCBI Taxonomy" id="1220924"/>
    <lineage>
        <taxon>Eukaryota</taxon>
        <taxon>Fungi</taxon>
        <taxon>Dikarya</taxon>
        <taxon>Ascomycota</taxon>
        <taxon>Pezizomycotina</taxon>
        <taxon>Eurotiomycetes</taxon>
        <taxon>Chaetothyriomycetidae</taxon>
        <taxon>Chaetothyriales</taxon>
        <taxon>Cyphellophoraceae</taxon>
        <taxon>Cyphellophora</taxon>
    </lineage>
</organism>
<feature type="region of interest" description="Disordered" evidence="1">
    <location>
        <begin position="334"/>
        <end position="402"/>
    </location>
</feature>
<evidence type="ECO:0000313" key="3">
    <source>
        <dbReference type="EMBL" id="ETN37080.1"/>
    </source>
</evidence>
<dbReference type="Pfam" id="PF25422">
    <property type="entry name" value="DUF7892"/>
    <property type="match status" value="1"/>
</dbReference>
<dbReference type="GeneID" id="19975409"/>
<gene>
    <name evidence="3" type="ORF">HMPREF1541_08070</name>
</gene>
<feature type="region of interest" description="Disordered" evidence="1">
    <location>
        <begin position="1373"/>
        <end position="1444"/>
    </location>
</feature>
<feature type="region of interest" description="Disordered" evidence="1">
    <location>
        <begin position="1"/>
        <end position="44"/>
    </location>
</feature>
<dbReference type="Proteomes" id="UP000030752">
    <property type="component" value="Unassembled WGS sequence"/>
</dbReference>
<evidence type="ECO:0000259" key="2">
    <source>
        <dbReference type="PROSITE" id="PS50181"/>
    </source>
</evidence>
<dbReference type="Pfam" id="PF12937">
    <property type="entry name" value="F-box-like"/>
    <property type="match status" value="1"/>
</dbReference>
<accession>W2RL80</accession>
<feature type="region of interest" description="Disordered" evidence="1">
    <location>
        <begin position="416"/>
        <end position="445"/>
    </location>
</feature>
<dbReference type="eggNOG" id="ENOG502RPXF">
    <property type="taxonomic scope" value="Eukaryota"/>
</dbReference>
<feature type="compositionally biased region" description="Polar residues" evidence="1">
    <location>
        <begin position="1208"/>
        <end position="1222"/>
    </location>
</feature>
<dbReference type="CDD" id="cd09917">
    <property type="entry name" value="F-box_SF"/>
    <property type="match status" value="1"/>
</dbReference>
<evidence type="ECO:0000256" key="1">
    <source>
        <dbReference type="SAM" id="MobiDB-lite"/>
    </source>
</evidence>
<feature type="region of interest" description="Disordered" evidence="1">
    <location>
        <begin position="1198"/>
        <end position="1291"/>
    </location>
</feature>
<proteinExistence type="predicted"/>
<keyword evidence="4" id="KW-1185">Reference proteome</keyword>
<dbReference type="Gene3D" id="1.20.1280.50">
    <property type="match status" value="1"/>
</dbReference>
<reference evidence="3 4" key="1">
    <citation type="submission" date="2013-03" db="EMBL/GenBank/DDBJ databases">
        <title>The Genome Sequence of Phialophora europaea CBS 101466.</title>
        <authorList>
            <consortium name="The Broad Institute Genomics Platform"/>
            <person name="Cuomo C."/>
            <person name="de Hoog S."/>
            <person name="Gorbushina A."/>
            <person name="Walker B."/>
            <person name="Young S.K."/>
            <person name="Zeng Q."/>
            <person name="Gargeya S."/>
            <person name="Fitzgerald M."/>
            <person name="Haas B."/>
            <person name="Abouelleil A."/>
            <person name="Allen A.W."/>
            <person name="Alvarado L."/>
            <person name="Arachchi H.M."/>
            <person name="Berlin A.M."/>
            <person name="Chapman S.B."/>
            <person name="Gainer-Dewar J."/>
            <person name="Goldberg J."/>
            <person name="Griggs A."/>
            <person name="Gujja S."/>
            <person name="Hansen M."/>
            <person name="Howarth C."/>
            <person name="Imamovic A."/>
            <person name="Ireland A."/>
            <person name="Larimer J."/>
            <person name="McCowan C."/>
            <person name="Murphy C."/>
            <person name="Pearson M."/>
            <person name="Poon T.W."/>
            <person name="Priest M."/>
            <person name="Roberts A."/>
            <person name="Saif S."/>
            <person name="Shea T."/>
            <person name="Sisk P."/>
            <person name="Sykes S."/>
            <person name="Wortman J."/>
            <person name="Nusbaum C."/>
            <person name="Birren B."/>
        </authorList>
    </citation>
    <scope>NUCLEOTIDE SEQUENCE [LARGE SCALE GENOMIC DNA]</scope>
    <source>
        <strain evidence="3 4">CBS 101466</strain>
    </source>
</reference>
<feature type="domain" description="F-box" evidence="2">
    <location>
        <begin position="77"/>
        <end position="118"/>
    </location>
</feature>
<dbReference type="InterPro" id="IPR036047">
    <property type="entry name" value="F-box-like_dom_sf"/>
</dbReference>
<sequence length="1444" mass="162982">MDADATVRSLDGLATAKRKRPHDGIDGSVDPPKDNDLVTSRSIPYGEPSLGYQVTKKARLENILEPPEPPSHPGGTLLRVTDLPPEILQHIFSFVHPITLGRLLSVCKLFSTLLDPNQKTPVPSPSVKHLSPRKPNDIWARSRTYHLPSYPRPLESLTELEMWSLLRVRRCQFCHRKAKKVPSFLHARPWSGGPGPDDVRAIWPFRIRSCGACLQPRLLRDKDLLLSNSSFLRPGLPFAVFTPSFNYVTSVNLEKDEPPAKLQLTKYFYRPDVDELENRVIEVRGLGDAVVEEWSKGLETSGKARQDEAARLEKWELSFAAQLHIGPTTFSIPDSTMPSIMTPETHLSAPSHASSTYHSHDVSMTSPPRPSSAQSSQLSGFTTATSLPPGPEMPLQPFTPAPGQSLASFAVLRTGTGSGKAESVTSSTTARSQSKPRPKPQEVERLRCEKRADIEMRCQRLDPPIRPSVLPFMNAYNAAMQISMPLNDAAWDLLKSRLTSEREEAEHREREHIISLEASQLAGNDRRAFDERRRLEGATNSRIWAELGIPPRQKLKTYADDYISSIWDGGLAVTAATSAKFAAEVLLHVRRRFDEGIVEEDKLLASRDMRIPGDSGIPEMRRLKLDDMKWVYEESVRPHTERFGKETFLCSTCENTAKRFTFDAVIQHYAAKHTKDLSKGNQVVHWKAQWPRDWPFHTSPDSVWHRPPHARSPMRFPYAASPGQPSEVPTIPRSPASSLVRNSIWEPDQPPRPRNLYDEHCDEVSEAAVRALDATENIKGLPDSVRLYVIMHYVARLFWNKFRMDPKLPLFADCVSQRPPLRQIKDFHGLRCRACRVEGRNFSDQYLREYWLTDLLDHFQRCHIQHSVVPAPAYRPLHDHAGGIVNQRLDWLFDMVELPHEQIIRNLHQVPGMDAAKFEMLRSIFPAVFTPVPAEAARASSPAIHDQMIASERGVSHQYSRPRYVDESIRQSELADFGYRSQGVRPIYEHQFDGSLGFAPSSSEFVRRPGEYRDSYGARREIVYFDDARTSMQRTTYPTIIRQFDGHGAAQRPKVWHEDDDARYEGRHSLPLSRGPADASRGLPFRPHHLEMVGEAEDAELEPGHSPHTGIIHTAGLPTQQDEGEHRDEAMTDAEVFLNNFDPLASREDDHGASMSRTASIRHRNLVDDENASVMSGRLSHSATPARLRQEGLLSRTSISGSHGGTPVATNMPHQSTRSSLLTARGLKQEPAEATYTSDAQGFFARPRTPPASLAPRRESHTAPLGESQPLFLQDMDPSTGRNEYNKHIPPDAYLYSRAAPHLETEDHGRRQHSPEHVHMRHERAGPVHYVEVPSNQRRVVQVSMSPEVRMYERARVRPGRLYYVDDVPHITSRDHGSSNDAYSGDPADWLGGGSGGPPVYNQRAVAEQTIRPEDWPPPAMRRPEQYVDRRFRDSGPTRDLQDP</sequence>
<evidence type="ECO:0000313" key="4">
    <source>
        <dbReference type="Proteomes" id="UP000030752"/>
    </source>
</evidence>
<feature type="compositionally biased region" description="Polar residues" evidence="1">
    <location>
        <begin position="423"/>
        <end position="435"/>
    </location>
</feature>
<feature type="compositionally biased region" description="Pro residues" evidence="1">
    <location>
        <begin position="388"/>
        <end position="400"/>
    </location>
</feature>
<dbReference type="SUPFAM" id="SSF81383">
    <property type="entry name" value="F-box domain"/>
    <property type="match status" value="1"/>
</dbReference>
<dbReference type="OrthoDB" id="2322499at2759"/>
<dbReference type="STRING" id="1220924.W2RL80"/>
<dbReference type="InterPro" id="IPR001810">
    <property type="entry name" value="F-box_dom"/>
</dbReference>
<dbReference type="EMBL" id="KB822724">
    <property type="protein sequence ID" value="ETN37080.1"/>
    <property type="molecule type" value="Genomic_DNA"/>
</dbReference>
<dbReference type="VEuPathDB" id="FungiDB:HMPREF1541_08070"/>
<dbReference type="HOGENOM" id="CLU_003437_0_0_1"/>